<feature type="region of interest" description="Disordered" evidence="1">
    <location>
        <begin position="521"/>
        <end position="631"/>
    </location>
</feature>
<reference evidence="3" key="1">
    <citation type="journal article" date="2019" name="bioRxiv">
        <title>Genomics, evolutionary history and diagnostics of the Alternaria alternata species group including apple and Asian pear pathotypes.</title>
        <authorList>
            <person name="Armitage A.D."/>
            <person name="Cockerton H.M."/>
            <person name="Sreenivasaprasad S."/>
            <person name="Woodhall J.W."/>
            <person name="Lane C.R."/>
            <person name="Harrison R.J."/>
            <person name="Clarkson J.P."/>
        </authorList>
    </citation>
    <scope>NUCLEOTIDE SEQUENCE [LARGE SCALE GENOMIC DNA]</scope>
    <source>
        <strain evidence="3">RGR 97.0016</strain>
    </source>
</reference>
<name>A0A4Q4QDR1_9PLEO</name>
<feature type="compositionally biased region" description="Basic and acidic residues" evidence="1">
    <location>
        <begin position="610"/>
        <end position="620"/>
    </location>
</feature>
<feature type="compositionally biased region" description="Acidic residues" evidence="1">
    <location>
        <begin position="778"/>
        <end position="797"/>
    </location>
</feature>
<protein>
    <submittedName>
        <fullName evidence="2">Uncharacterized protein</fullName>
    </submittedName>
</protein>
<dbReference type="OrthoDB" id="3691470at2759"/>
<gene>
    <name evidence="2" type="ORF">AA0113_g11154</name>
</gene>
<keyword evidence="3" id="KW-1185">Reference proteome</keyword>
<accession>A0A4Q4QDR1</accession>
<dbReference type="Proteomes" id="UP000293823">
    <property type="component" value="Unassembled WGS sequence"/>
</dbReference>
<feature type="compositionally biased region" description="Acidic residues" evidence="1">
    <location>
        <begin position="112"/>
        <end position="126"/>
    </location>
</feature>
<sequence length="815" mass="92248">MSPQPTALYLARIRDRITAIRENTNTNATSFKTIITNTVRRDSLGRRGEAARQTLAASLGEYYDGSGELDGDLRDLSPVKGQWNGWDEENGEQDWDVRSDSMEPLRDREREEIDDGNDEYEEEREDWELDMDREHERYMETDRGMSLESLIAEERFVNGEVESETYVAYHSMNSRAMRKTRLHEVERMYQSGGRYSTVNKAERREIQDMLQKYSEEVPNFRRQDDEDDVVSNPYPEDDDLIPLTYQPNHGLLRAPINTNKVNTKPSSELSILTNLYPEDAPTTQPQPPPSTQSPHSINRDTTPSTNRSYFPIYPSDRTISPITPFVASRHIPFPVSPSSTRSHVSLPFQSDAYAHNNDVVVREYPLGHPYYDMSQQEIQEYWHDLRSYNTESERHLRRGEAPTNRRQRSASSPVQHRDECVLGSIGGEYEHHVGGELDGERGGQVGEKKVNIVGRLLSTLTCRPGAVSPDDAAVPVKHDQTVGMVSIVPRKYAMAFLSRKTNQTQRKEEDGRLKERLLGLQIPPPHEKMTRDTGNSSDVKEEAHQIPRAKRGHEDKQSRPKPRIVNVGSQTQGVIGPPVDLSKMIQRAPESIRTSSPLPGSDTGPLGIRRNIERVPRQAHSDSSSSLSDRLRQTKLEDLPLRYGAAEEIRSLMLTLERDQNGPTDLPVQHGDRLSGGFNSTTKLPTRQANELPGGFSRPENSTIPHKSSFSPSPRETLQRHFHTQRQANRQYAQRVRAAKSHSSNLTLPPNFCAPEMHAGSPSNSQEPSRSVKVASAEDTDGMNLVEEDDDMEDDVGMDNSTERRYDDNENGFPI</sequence>
<feature type="compositionally biased region" description="Basic and acidic residues" evidence="1">
    <location>
        <begin position="99"/>
        <end position="111"/>
    </location>
</feature>
<feature type="region of interest" description="Disordered" evidence="1">
    <location>
        <begin position="277"/>
        <end position="309"/>
    </location>
</feature>
<dbReference type="EMBL" id="PEJP01000064">
    <property type="protein sequence ID" value="RYO39732.1"/>
    <property type="molecule type" value="Genomic_DNA"/>
</dbReference>
<dbReference type="AlphaFoldDB" id="A0A4Q4QDR1"/>
<feature type="compositionally biased region" description="Polar residues" evidence="1">
    <location>
        <begin position="677"/>
        <end position="689"/>
    </location>
</feature>
<feature type="compositionally biased region" description="Acidic residues" evidence="1">
    <location>
        <begin position="225"/>
        <end position="240"/>
    </location>
</feature>
<evidence type="ECO:0000313" key="3">
    <source>
        <dbReference type="Proteomes" id="UP000293823"/>
    </source>
</evidence>
<comment type="caution">
    <text evidence="2">The sequence shown here is derived from an EMBL/GenBank/DDBJ whole genome shotgun (WGS) entry which is preliminary data.</text>
</comment>
<feature type="region of interest" description="Disordered" evidence="1">
    <location>
        <begin position="660"/>
        <end position="815"/>
    </location>
</feature>
<feature type="compositionally biased region" description="Polar residues" evidence="1">
    <location>
        <begin position="295"/>
        <end position="308"/>
    </location>
</feature>
<evidence type="ECO:0000256" key="1">
    <source>
        <dbReference type="SAM" id="MobiDB-lite"/>
    </source>
</evidence>
<feature type="region of interest" description="Disordered" evidence="1">
    <location>
        <begin position="393"/>
        <end position="417"/>
    </location>
</feature>
<organism evidence="2 3">
    <name type="scientific">Alternaria arborescens</name>
    <dbReference type="NCBI Taxonomy" id="156630"/>
    <lineage>
        <taxon>Eukaryota</taxon>
        <taxon>Fungi</taxon>
        <taxon>Dikarya</taxon>
        <taxon>Ascomycota</taxon>
        <taxon>Pezizomycotina</taxon>
        <taxon>Dothideomycetes</taxon>
        <taxon>Pleosporomycetidae</taxon>
        <taxon>Pleosporales</taxon>
        <taxon>Pleosporineae</taxon>
        <taxon>Pleosporaceae</taxon>
        <taxon>Alternaria</taxon>
        <taxon>Alternaria sect. Alternaria</taxon>
    </lineage>
</organism>
<proteinExistence type="predicted"/>
<feature type="region of interest" description="Disordered" evidence="1">
    <location>
        <begin position="99"/>
        <end position="126"/>
    </location>
</feature>
<feature type="region of interest" description="Disordered" evidence="1">
    <location>
        <begin position="221"/>
        <end position="241"/>
    </location>
</feature>
<evidence type="ECO:0000313" key="2">
    <source>
        <dbReference type="EMBL" id="RYO39732.1"/>
    </source>
</evidence>
<feature type="compositionally biased region" description="Polar residues" evidence="1">
    <location>
        <begin position="699"/>
        <end position="716"/>
    </location>
</feature>